<dbReference type="KEGG" id="ehx:EMIHUDRAFT_216913"/>
<dbReference type="GeneID" id="17255217"/>
<evidence type="ECO:0000313" key="3">
    <source>
        <dbReference type="Proteomes" id="UP000013827"/>
    </source>
</evidence>
<proteinExistence type="predicted"/>
<sequence>MLSRSSSHGTFDLEENTLDRSTAAFETANFEAYENRCIPSCVRVRCCGCFCLSWARRWETGLLPKGLRTADIAALERRQKALEWSNMLAMMDSGSSLPSSVKSVPDSAPSIHSADFDLLAEPVDAGANPRGGRGGSSCSRHPSFSSKAARGRESGVVAPLVMGAG</sequence>
<feature type="region of interest" description="Disordered" evidence="1">
    <location>
        <begin position="128"/>
        <end position="151"/>
    </location>
</feature>
<accession>A0A0D3ICT9</accession>
<protein>
    <submittedName>
        <fullName evidence="2">Uncharacterized protein</fullName>
    </submittedName>
</protein>
<reference evidence="2" key="2">
    <citation type="submission" date="2024-10" db="UniProtKB">
        <authorList>
            <consortium name="EnsemblProtists"/>
        </authorList>
    </citation>
    <scope>IDENTIFICATION</scope>
</reference>
<name>A0A0D3ICT9_EMIH1</name>
<dbReference type="Proteomes" id="UP000013827">
    <property type="component" value="Unassembled WGS sequence"/>
</dbReference>
<keyword evidence="3" id="KW-1185">Reference proteome</keyword>
<dbReference type="HOGENOM" id="CLU_1613871_0_0_1"/>
<dbReference type="EnsemblProtists" id="EOD09074">
    <property type="protein sequence ID" value="EOD09074"/>
    <property type="gene ID" value="EMIHUDRAFT_216913"/>
</dbReference>
<dbReference type="PaxDb" id="2903-EOD09074"/>
<organism evidence="2 3">
    <name type="scientific">Emiliania huxleyi (strain CCMP1516)</name>
    <dbReference type="NCBI Taxonomy" id="280463"/>
    <lineage>
        <taxon>Eukaryota</taxon>
        <taxon>Haptista</taxon>
        <taxon>Haptophyta</taxon>
        <taxon>Prymnesiophyceae</taxon>
        <taxon>Isochrysidales</taxon>
        <taxon>Noelaerhabdaceae</taxon>
        <taxon>Emiliania</taxon>
    </lineage>
</organism>
<reference evidence="3" key="1">
    <citation type="journal article" date="2013" name="Nature">
        <title>Pan genome of the phytoplankton Emiliania underpins its global distribution.</title>
        <authorList>
            <person name="Read B.A."/>
            <person name="Kegel J."/>
            <person name="Klute M.J."/>
            <person name="Kuo A."/>
            <person name="Lefebvre S.C."/>
            <person name="Maumus F."/>
            <person name="Mayer C."/>
            <person name="Miller J."/>
            <person name="Monier A."/>
            <person name="Salamov A."/>
            <person name="Young J."/>
            <person name="Aguilar M."/>
            <person name="Claverie J.M."/>
            <person name="Frickenhaus S."/>
            <person name="Gonzalez K."/>
            <person name="Herman E.K."/>
            <person name="Lin Y.C."/>
            <person name="Napier J."/>
            <person name="Ogata H."/>
            <person name="Sarno A.F."/>
            <person name="Shmutz J."/>
            <person name="Schroeder D."/>
            <person name="de Vargas C."/>
            <person name="Verret F."/>
            <person name="von Dassow P."/>
            <person name="Valentin K."/>
            <person name="Van de Peer Y."/>
            <person name="Wheeler G."/>
            <person name="Dacks J.B."/>
            <person name="Delwiche C.F."/>
            <person name="Dyhrman S.T."/>
            <person name="Glockner G."/>
            <person name="John U."/>
            <person name="Richards T."/>
            <person name="Worden A.Z."/>
            <person name="Zhang X."/>
            <person name="Grigoriev I.V."/>
            <person name="Allen A.E."/>
            <person name="Bidle K."/>
            <person name="Borodovsky M."/>
            <person name="Bowler C."/>
            <person name="Brownlee C."/>
            <person name="Cock J.M."/>
            <person name="Elias M."/>
            <person name="Gladyshev V.N."/>
            <person name="Groth M."/>
            <person name="Guda C."/>
            <person name="Hadaegh A."/>
            <person name="Iglesias-Rodriguez M.D."/>
            <person name="Jenkins J."/>
            <person name="Jones B.M."/>
            <person name="Lawson T."/>
            <person name="Leese F."/>
            <person name="Lindquist E."/>
            <person name="Lobanov A."/>
            <person name="Lomsadze A."/>
            <person name="Malik S.B."/>
            <person name="Marsh M.E."/>
            <person name="Mackinder L."/>
            <person name="Mock T."/>
            <person name="Mueller-Roeber B."/>
            <person name="Pagarete A."/>
            <person name="Parker M."/>
            <person name="Probert I."/>
            <person name="Quesneville H."/>
            <person name="Raines C."/>
            <person name="Rensing S.A."/>
            <person name="Riano-Pachon D.M."/>
            <person name="Richier S."/>
            <person name="Rokitta S."/>
            <person name="Shiraiwa Y."/>
            <person name="Soanes D.M."/>
            <person name="van der Giezen M."/>
            <person name="Wahlund T.M."/>
            <person name="Williams B."/>
            <person name="Wilson W."/>
            <person name="Wolfe G."/>
            <person name="Wurch L.L."/>
        </authorList>
    </citation>
    <scope>NUCLEOTIDE SEQUENCE</scope>
</reference>
<dbReference type="AlphaFoldDB" id="A0A0D3ICT9"/>
<evidence type="ECO:0000256" key="1">
    <source>
        <dbReference type="SAM" id="MobiDB-lite"/>
    </source>
</evidence>
<evidence type="ECO:0000313" key="2">
    <source>
        <dbReference type="EnsemblProtists" id="EOD09074"/>
    </source>
</evidence>
<dbReference type="RefSeq" id="XP_005761503.1">
    <property type="nucleotide sequence ID" value="XM_005761446.1"/>
</dbReference>